<keyword evidence="3" id="KW-1185">Reference proteome</keyword>
<feature type="compositionally biased region" description="Polar residues" evidence="1">
    <location>
        <begin position="142"/>
        <end position="151"/>
    </location>
</feature>
<organism evidence="2 3">
    <name type="scientific">Glycomyces harbinensis</name>
    <dbReference type="NCBI Taxonomy" id="58114"/>
    <lineage>
        <taxon>Bacteria</taxon>
        <taxon>Bacillati</taxon>
        <taxon>Actinomycetota</taxon>
        <taxon>Actinomycetes</taxon>
        <taxon>Glycomycetales</taxon>
        <taxon>Glycomycetaceae</taxon>
        <taxon>Glycomyces</taxon>
    </lineage>
</organism>
<dbReference type="EMBL" id="FNAD01000007">
    <property type="protein sequence ID" value="SDD79857.1"/>
    <property type="molecule type" value="Genomic_DNA"/>
</dbReference>
<accession>A0A1G6XR61</accession>
<dbReference type="AlphaFoldDB" id="A0A1G6XR61"/>
<feature type="region of interest" description="Disordered" evidence="1">
    <location>
        <begin position="91"/>
        <end position="151"/>
    </location>
</feature>
<dbReference type="Proteomes" id="UP000198949">
    <property type="component" value="Unassembled WGS sequence"/>
</dbReference>
<evidence type="ECO:0000256" key="1">
    <source>
        <dbReference type="SAM" id="MobiDB-lite"/>
    </source>
</evidence>
<sequence>MAAKSKNYRYSKTMQKVAELLRKIKVFQSAFGKLANSLDEMAQGMMKSMAKTDAKAMVKNIDNVLAFSNKPRFGNDHGINTTYDAARTCTPTARTEVGTPSATPRACATSPTPPGDCPRRAGAAPRAASRPTRTTPRPNRPKSATTMNEPR</sequence>
<name>A0A1G6XR61_9ACTN</name>
<evidence type="ECO:0000313" key="3">
    <source>
        <dbReference type="Proteomes" id="UP000198949"/>
    </source>
</evidence>
<reference evidence="3" key="1">
    <citation type="submission" date="2016-10" db="EMBL/GenBank/DDBJ databases">
        <authorList>
            <person name="Varghese N."/>
            <person name="Submissions S."/>
        </authorList>
    </citation>
    <scope>NUCLEOTIDE SEQUENCE [LARGE SCALE GENOMIC DNA]</scope>
    <source>
        <strain evidence="3">CGMCC 4.3516</strain>
    </source>
</reference>
<gene>
    <name evidence="2" type="ORF">SAMN05216270_107269</name>
</gene>
<feature type="compositionally biased region" description="Low complexity" evidence="1">
    <location>
        <begin position="120"/>
        <end position="137"/>
    </location>
</feature>
<proteinExistence type="predicted"/>
<protein>
    <submittedName>
        <fullName evidence="2">Uncharacterized protein</fullName>
    </submittedName>
</protein>
<feature type="compositionally biased region" description="Polar residues" evidence="1">
    <location>
        <begin position="91"/>
        <end position="102"/>
    </location>
</feature>
<evidence type="ECO:0000313" key="2">
    <source>
        <dbReference type="EMBL" id="SDD79857.1"/>
    </source>
</evidence>